<dbReference type="Proteomes" id="UP000240962">
    <property type="component" value="Segment"/>
</dbReference>
<protein>
    <submittedName>
        <fullName evidence="1">Uncharacterized protein</fullName>
    </submittedName>
</protein>
<evidence type="ECO:0000313" key="2">
    <source>
        <dbReference type="Proteomes" id="UP000240962"/>
    </source>
</evidence>
<gene>
    <name evidence="1" type="ORF">THALASSA_176</name>
</gene>
<organism evidence="1 2">
    <name type="scientific">Vibrio phage Thalassa</name>
    <dbReference type="NCBI Taxonomy" id="2570301"/>
    <lineage>
        <taxon>Viruses</taxon>
        <taxon>Duplodnaviria</taxon>
        <taxon>Heunggongvirae</taxon>
        <taxon>Uroviricota</taxon>
        <taxon>Caudoviricetes</taxon>
        <taxon>Demerecviridae</taxon>
        <taxon>Ermolyevavirinae</taxon>
        <taxon>Thalassavirus</taxon>
        <taxon>Thalassavirus thalassa</taxon>
    </lineage>
</organism>
<reference evidence="2" key="1">
    <citation type="submission" date="2017-12" db="EMBL/GenBank/DDBJ databases">
        <authorList>
            <person name="Page C.L."/>
            <person name="McFadden E.F."/>
            <person name="Syed A.X."/>
            <person name="Lafty E.M."/>
            <person name="Hyatt D.A."/>
            <person name="Farronato D.M."/>
            <person name="Dong S.Z."/>
            <person name="Apostolopoulos E.L."/>
            <person name="Broussard G.W."/>
        </authorList>
    </citation>
    <scope>NUCLEOTIDE SEQUENCE [LARGE SCALE GENOMIC DNA]</scope>
</reference>
<evidence type="ECO:0000313" key="1">
    <source>
        <dbReference type="EMBL" id="AUG85355.1"/>
    </source>
</evidence>
<accession>A0A2H5BH81</accession>
<name>A0A2H5BH81_9CAUD</name>
<sequence length="81" mass="9707">MRKYKDLIHEKYPQAIYCEATREDFMARIPLQESAYGELAIHEDDVYLELHNRKWGVTLSLVKETGMLHIPYLINTYRFTE</sequence>
<proteinExistence type="predicted"/>
<dbReference type="EMBL" id="MG649967">
    <property type="protein sequence ID" value="AUG85355.1"/>
    <property type="molecule type" value="Genomic_DNA"/>
</dbReference>
<keyword evidence="2" id="KW-1185">Reference proteome</keyword>